<dbReference type="RefSeq" id="WP_090666170.1">
    <property type="nucleotide sequence ID" value="NZ_CAJNAP010000001.1"/>
</dbReference>
<evidence type="ECO:0000256" key="8">
    <source>
        <dbReference type="HAMAP-Rule" id="MF_00182"/>
    </source>
</evidence>
<name>A0A1I4LX92_9PROT</name>
<dbReference type="InterPro" id="IPR036477">
    <property type="entry name" value="Formyl_transf_N_sf"/>
</dbReference>
<dbReference type="EC" id="2.1.2.9" evidence="3 8"/>
<dbReference type="HAMAP" id="MF_00182">
    <property type="entry name" value="Formyl_trans"/>
    <property type="match status" value="1"/>
</dbReference>
<proteinExistence type="inferred from homology"/>
<evidence type="ECO:0000256" key="1">
    <source>
        <dbReference type="ARBA" id="ARBA00002606"/>
    </source>
</evidence>
<dbReference type="GO" id="GO:0004479">
    <property type="term" value="F:methionyl-tRNA formyltransferase activity"/>
    <property type="evidence" value="ECO:0007669"/>
    <property type="project" value="UniProtKB-UniRule"/>
</dbReference>
<dbReference type="InterPro" id="IPR037022">
    <property type="entry name" value="Formyl_trans_C_sf"/>
</dbReference>
<evidence type="ECO:0000256" key="2">
    <source>
        <dbReference type="ARBA" id="ARBA00010699"/>
    </source>
</evidence>
<evidence type="ECO:0000313" key="12">
    <source>
        <dbReference type="EMBL" id="SFL95572.1"/>
    </source>
</evidence>
<reference evidence="11" key="2">
    <citation type="submission" date="2021-02" db="EMBL/GenBank/DDBJ databases">
        <authorList>
            <person name="Han P."/>
        </authorList>
    </citation>
    <scope>NUCLEOTIDE SEQUENCE</scope>
    <source>
        <strain evidence="11">Nitrosomonas nitrosa 18-3D</strain>
    </source>
</reference>
<dbReference type="EMBL" id="FOUF01000003">
    <property type="protein sequence ID" value="SFL95572.1"/>
    <property type="molecule type" value="Genomic_DNA"/>
</dbReference>
<feature type="binding site" evidence="8">
    <location>
        <begin position="109"/>
        <end position="112"/>
    </location>
    <ligand>
        <name>(6S)-5,6,7,8-tetrahydrofolate</name>
        <dbReference type="ChEBI" id="CHEBI:57453"/>
    </ligand>
</feature>
<evidence type="ECO:0000256" key="5">
    <source>
        <dbReference type="ARBA" id="ARBA00022679"/>
    </source>
</evidence>
<gene>
    <name evidence="8 11" type="primary">fmt</name>
    <name evidence="11" type="ORF">NMYAN_10092</name>
    <name evidence="12" type="ORF">SAMN05421880_10314</name>
</gene>
<dbReference type="FunFam" id="3.40.50.12230:FF:000001">
    <property type="entry name" value="Methionyl-tRNA formyltransferase"/>
    <property type="match status" value="1"/>
</dbReference>
<dbReference type="OrthoDB" id="9802815at2"/>
<comment type="catalytic activity">
    <reaction evidence="7 8">
        <text>L-methionyl-tRNA(fMet) + (6R)-10-formyltetrahydrofolate = N-formyl-L-methionyl-tRNA(fMet) + (6S)-5,6,7,8-tetrahydrofolate + H(+)</text>
        <dbReference type="Rhea" id="RHEA:24380"/>
        <dbReference type="Rhea" id="RHEA-COMP:9952"/>
        <dbReference type="Rhea" id="RHEA-COMP:9953"/>
        <dbReference type="ChEBI" id="CHEBI:15378"/>
        <dbReference type="ChEBI" id="CHEBI:57453"/>
        <dbReference type="ChEBI" id="CHEBI:78530"/>
        <dbReference type="ChEBI" id="CHEBI:78844"/>
        <dbReference type="ChEBI" id="CHEBI:195366"/>
        <dbReference type="EC" id="2.1.2.9"/>
    </reaction>
</comment>
<evidence type="ECO:0000259" key="10">
    <source>
        <dbReference type="Pfam" id="PF02911"/>
    </source>
</evidence>
<accession>A0A1I4LX92</accession>
<evidence type="ECO:0000256" key="4">
    <source>
        <dbReference type="ARBA" id="ARBA00016014"/>
    </source>
</evidence>
<dbReference type="InterPro" id="IPR005793">
    <property type="entry name" value="Formyl_trans_C"/>
</dbReference>
<dbReference type="Pfam" id="PF00551">
    <property type="entry name" value="Formyl_trans_N"/>
    <property type="match status" value="1"/>
</dbReference>
<dbReference type="Pfam" id="PF02911">
    <property type="entry name" value="Formyl_trans_C"/>
    <property type="match status" value="1"/>
</dbReference>
<dbReference type="SUPFAM" id="SSF53328">
    <property type="entry name" value="Formyltransferase"/>
    <property type="match status" value="1"/>
</dbReference>
<evidence type="ECO:0000256" key="3">
    <source>
        <dbReference type="ARBA" id="ARBA00012261"/>
    </source>
</evidence>
<dbReference type="PANTHER" id="PTHR11138:SF5">
    <property type="entry name" value="METHIONYL-TRNA FORMYLTRANSFERASE, MITOCHONDRIAL"/>
    <property type="match status" value="1"/>
</dbReference>
<feature type="domain" description="Formyl transferase N-terminal" evidence="9">
    <location>
        <begin position="1"/>
        <end position="179"/>
    </location>
</feature>
<dbReference type="Proteomes" id="UP000199561">
    <property type="component" value="Unassembled WGS sequence"/>
</dbReference>
<dbReference type="InterPro" id="IPR044135">
    <property type="entry name" value="Met-tRNA-FMT_C"/>
</dbReference>
<evidence type="ECO:0000313" key="11">
    <source>
        <dbReference type="EMBL" id="CAE6483641.1"/>
    </source>
</evidence>
<dbReference type="Gene3D" id="3.40.50.170">
    <property type="entry name" value="Formyl transferase, N-terminal domain"/>
    <property type="match status" value="1"/>
</dbReference>
<dbReference type="Gene3D" id="3.10.25.10">
    <property type="entry name" value="Formyl transferase, C-terminal domain"/>
    <property type="match status" value="1"/>
</dbReference>
<reference evidence="12 13" key="1">
    <citation type="submission" date="2016-10" db="EMBL/GenBank/DDBJ databases">
        <authorList>
            <person name="de Groot N.N."/>
        </authorList>
    </citation>
    <scope>NUCLEOTIDE SEQUENCE [LARGE SCALE GENOMIC DNA]</scope>
    <source>
        <strain evidence="12 13">Nm146</strain>
    </source>
</reference>
<evidence type="ECO:0000256" key="7">
    <source>
        <dbReference type="ARBA" id="ARBA00048558"/>
    </source>
</evidence>
<dbReference type="InterPro" id="IPR041711">
    <property type="entry name" value="Met-tRNA-FMT_N"/>
</dbReference>
<dbReference type="PANTHER" id="PTHR11138">
    <property type="entry name" value="METHIONYL-TRNA FORMYLTRANSFERASE"/>
    <property type="match status" value="1"/>
</dbReference>
<dbReference type="CDD" id="cd08704">
    <property type="entry name" value="Met_tRNA_FMT_C"/>
    <property type="match status" value="1"/>
</dbReference>
<organism evidence="12 13">
    <name type="scientific">Nitrosomonas nitrosa</name>
    <dbReference type="NCBI Taxonomy" id="52442"/>
    <lineage>
        <taxon>Bacteria</taxon>
        <taxon>Pseudomonadati</taxon>
        <taxon>Pseudomonadota</taxon>
        <taxon>Betaproteobacteria</taxon>
        <taxon>Nitrosomonadales</taxon>
        <taxon>Nitrosomonadaceae</taxon>
        <taxon>Nitrosomonas</taxon>
    </lineage>
</organism>
<keyword evidence="5 8" id="KW-0808">Transferase</keyword>
<dbReference type="EMBL" id="CAJNAP010000001">
    <property type="protein sequence ID" value="CAE6483641.1"/>
    <property type="molecule type" value="Genomic_DNA"/>
</dbReference>
<dbReference type="STRING" id="52442.SAMN05421880_10314"/>
<dbReference type="InterPro" id="IPR001555">
    <property type="entry name" value="GART_AS"/>
</dbReference>
<evidence type="ECO:0000259" key="9">
    <source>
        <dbReference type="Pfam" id="PF00551"/>
    </source>
</evidence>
<comment type="function">
    <text evidence="1 8">Attaches a formyl group to the free amino group of methionyl-tRNA(fMet). The formyl group appears to play a dual role in the initiator identity of N-formylmethionyl-tRNA by promoting its recognition by IF2 and preventing the misappropriation of this tRNA by the elongation apparatus.</text>
</comment>
<evidence type="ECO:0000256" key="6">
    <source>
        <dbReference type="ARBA" id="ARBA00022917"/>
    </source>
</evidence>
<keyword evidence="6 8" id="KW-0648">Protein biosynthesis</keyword>
<dbReference type="CDD" id="cd08646">
    <property type="entry name" value="FMT_core_Met-tRNA-FMT_N"/>
    <property type="match status" value="1"/>
</dbReference>
<dbReference type="InterPro" id="IPR002376">
    <property type="entry name" value="Formyl_transf_N"/>
</dbReference>
<comment type="similarity">
    <text evidence="2 8">Belongs to the Fmt family.</text>
</comment>
<keyword evidence="13" id="KW-1185">Reference proteome</keyword>
<evidence type="ECO:0000313" key="13">
    <source>
        <dbReference type="Proteomes" id="UP000199561"/>
    </source>
</evidence>
<dbReference type="NCBIfam" id="TIGR00460">
    <property type="entry name" value="fmt"/>
    <property type="match status" value="1"/>
</dbReference>
<dbReference type="AlphaFoldDB" id="A0A1I4LX92"/>
<protein>
    <recommendedName>
        <fullName evidence="4 8">Methionyl-tRNA formyltransferase</fullName>
        <ecNumber evidence="3 8">2.1.2.9</ecNumber>
    </recommendedName>
</protein>
<dbReference type="PROSITE" id="PS00373">
    <property type="entry name" value="GART"/>
    <property type="match status" value="1"/>
</dbReference>
<dbReference type="SUPFAM" id="SSF50486">
    <property type="entry name" value="FMT C-terminal domain-like"/>
    <property type="match status" value="1"/>
</dbReference>
<dbReference type="Proteomes" id="UP000601736">
    <property type="component" value="Unassembled WGS sequence"/>
</dbReference>
<dbReference type="GO" id="GO:0005829">
    <property type="term" value="C:cytosol"/>
    <property type="evidence" value="ECO:0007669"/>
    <property type="project" value="TreeGrafter"/>
</dbReference>
<dbReference type="InterPro" id="IPR005794">
    <property type="entry name" value="Fmt"/>
</dbReference>
<sequence>MRIIFAGTPSFAAKSLIALLEAGHHIVLVLTQPDRPAGRGMKLQVSDVKKAADAYGFPLLQPASLKSETIQSQLASIDADVMVVAAYGLILPQGVLRITRYGCLNIHASLLPRWRGAAPIQRALLAGDQQTGITIMQMDEGLDTGAILLQHSLAIDCHDTAQTLHDKLADLGALSIVEALESLQRGNLTAMPQDETLACYASKIQKKESEVNWQLDAMQIDRSIRAFNPYPGAYTYFQGDLLKIWQARVVKNVSGKVGEVIAVGSEGVVVGCGKDALILELVQQAGGKKMPITEFLAGHRLQPGHVFSTAKTMNLTNG</sequence>
<dbReference type="InterPro" id="IPR011034">
    <property type="entry name" value="Formyl_transferase-like_C_sf"/>
</dbReference>
<feature type="domain" description="Formyl transferase C-terminal" evidence="10">
    <location>
        <begin position="203"/>
        <end position="300"/>
    </location>
</feature>